<name>A0AAV2P4M6_9HYME</name>
<organism evidence="1 2">
    <name type="scientific">Lasius platythorax</name>
    <dbReference type="NCBI Taxonomy" id="488582"/>
    <lineage>
        <taxon>Eukaryota</taxon>
        <taxon>Metazoa</taxon>
        <taxon>Ecdysozoa</taxon>
        <taxon>Arthropoda</taxon>
        <taxon>Hexapoda</taxon>
        <taxon>Insecta</taxon>
        <taxon>Pterygota</taxon>
        <taxon>Neoptera</taxon>
        <taxon>Endopterygota</taxon>
        <taxon>Hymenoptera</taxon>
        <taxon>Apocrita</taxon>
        <taxon>Aculeata</taxon>
        <taxon>Formicoidea</taxon>
        <taxon>Formicidae</taxon>
        <taxon>Formicinae</taxon>
        <taxon>Lasius</taxon>
        <taxon>Lasius</taxon>
    </lineage>
</organism>
<dbReference type="Proteomes" id="UP001497644">
    <property type="component" value="Chromosome 6"/>
</dbReference>
<evidence type="ECO:0000313" key="2">
    <source>
        <dbReference type="Proteomes" id="UP001497644"/>
    </source>
</evidence>
<accession>A0AAV2P4M6</accession>
<sequence>MNHRAGDLDSVTSGDSWRTLVASEMGETTQAGRLFQRWRDSFPTNWRTSGRQVETRPLRGFARESGIIPVAIEDDPK</sequence>
<dbReference type="EMBL" id="OZ034829">
    <property type="protein sequence ID" value="CAL1686085.1"/>
    <property type="molecule type" value="Genomic_DNA"/>
</dbReference>
<keyword evidence="2" id="KW-1185">Reference proteome</keyword>
<reference evidence="1" key="1">
    <citation type="submission" date="2024-04" db="EMBL/GenBank/DDBJ databases">
        <authorList>
            <consortium name="Molecular Ecology Group"/>
        </authorList>
    </citation>
    <scope>NUCLEOTIDE SEQUENCE</scope>
</reference>
<protein>
    <submittedName>
        <fullName evidence="1">Uncharacterized protein</fullName>
    </submittedName>
</protein>
<proteinExistence type="predicted"/>
<evidence type="ECO:0000313" key="1">
    <source>
        <dbReference type="EMBL" id="CAL1686085.1"/>
    </source>
</evidence>
<dbReference type="AlphaFoldDB" id="A0AAV2P4M6"/>
<gene>
    <name evidence="1" type="ORF">LPLAT_LOCUS11455</name>
</gene>